<accession>A0A0F5YLI3</accession>
<name>A0A0F5YLI3_9CYAN</name>
<evidence type="ECO:0008006" key="3">
    <source>
        <dbReference type="Google" id="ProtNLM"/>
    </source>
</evidence>
<dbReference type="EMBL" id="LATL02000252">
    <property type="protein sequence ID" value="KKD39751.1"/>
    <property type="molecule type" value="Genomic_DNA"/>
</dbReference>
<dbReference type="RefSeq" id="WP_046276745.1">
    <property type="nucleotide sequence ID" value="NZ_LATL02000252.1"/>
</dbReference>
<protein>
    <recommendedName>
        <fullName evidence="3">CRISPR-associated protein</fullName>
    </recommendedName>
</protein>
<dbReference type="AlphaFoldDB" id="A0A0F5YLI3"/>
<dbReference type="PATRIC" id="fig|1637645.4.peg.4944"/>
<dbReference type="OrthoDB" id="428676at2"/>
<comment type="caution">
    <text evidence="1">The sequence shown here is derived from an EMBL/GenBank/DDBJ whole genome shotgun (WGS) entry which is preliminary data.</text>
</comment>
<sequence length="510" mass="59255">MNVWIITIGNSDVQLLIEDNWPTFRDEIADELNYDDFTLTPSDNQHQETWVAPARVLGMIYQRHLDTDFEDLYFPLLDNFYSYFNDNKKETPDEIVYLMTDQANIFPDYLSFNQSPCWKDTCTLQPIIEHYLKAKFPKAKLKPCILYPKKNQSEKLKGMDDWNSTLDVVRENLSQFNYNKSTTIYVSHQAGTPAISSALQFLSLAQYGKQVKFLVSNEYELNSAEIIESSQYLRGIKIEQAKSLIYTSPGAAKKMLNGLDNIEPKRLEELQNFVDFFNLNRSLEPNQSEFEIESATQRIVDALDLIGIFFNQENYLQGITLLSAAQETFLKVAILSKVSQLTVTLSQQSFSGTEVLKWNHEGLLLSNQMQQKTISEKNDILKQLLFPVKNPVSDDKKFTKTNNNDKMLDWLCKLEPKFQPWAVLKWSCNYYKIREDDLRNQLVHNLLGMEKNDVIQYLLGYKPSEIQEDVMKVYNENVKEPFVKAINLFKLPYTKEKLRQTLEKLADSLS</sequence>
<evidence type="ECO:0000313" key="1">
    <source>
        <dbReference type="EMBL" id="KKD39751.1"/>
    </source>
</evidence>
<organism evidence="1 2">
    <name type="scientific">Limnoraphis robusta CS-951</name>
    <dbReference type="NCBI Taxonomy" id="1637645"/>
    <lineage>
        <taxon>Bacteria</taxon>
        <taxon>Bacillati</taxon>
        <taxon>Cyanobacteriota</taxon>
        <taxon>Cyanophyceae</taxon>
        <taxon>Oscillatoriophycideae</taxon>
        <taxon>Oscillatoriales</taxon>
        <taxon>Sirenicapillariaceae</taxon>
        <taxon>Limnoraphis</taxon>
    </lineage>
</organism>
<proteinExistence type="predicted"/>
<evidence type="ECO:0000313" key="2">
    <source>
        <dbReference type="Proteomes" id="UP000033607"/>
    </source>
</evidence>
<dbReference type="Proteomes" id="UP000033607">
    <property type="component" value="Unassembled WGS sequence"/>
</dbReference>
<gene>
    <name evidence="1" type="ORF">WN50_01585</name>
</gene>
<reference evidence="1 2" key="1">
    <citation type="submission" date="2015-06" db="EMBL/GenBank/DDBJ databases">
        <title>Draft genome assembly of filamentous brackish cyanobacterium Limnoraphis robusta strain CS-951.</title>
        <authorList>
            <person name="Willis A."/>
            <person name="Parks M."/>
            <person name="Burford M.A."/>
        </authorList>
    </citation>
    <scope>NUCLEOTIDE SEQUENCE [LARGE SCALE GENOMIC DNA]</scope>
    <source>
        <strain evidence="1 2">CS-951</strain>
    </source>
</reference>